<dbReference type="RefSeq" id="WP_068205960.1">
    <property type="nucleotide sequence ID" value="NZ_CP013355.1"/>
</dbReference>
<dbReference type="STRING" id="1622118.Lupro_02440"/>
<evidence type="ECO:0008006" key="3">
    <source>
        <dbReference type="Google" id="ProtNLM"/>
    </source>
</evidence>
<gene>
    <name evidence="1" type="ORF">Lupro_02440</name>
</gene>
<dbReference type="InterPro" id="IPR015996">
    <property type="entry name" value="UCP028451"/>
</dbReference>
<dbReference type="EMBL" id="CP013355">
    <property type="protein sequence ID" value="AMC10177.1"/>
    <property type="molecule type" value="Genomic_DNA"/>
</dbReference>
<keyword evidence="2" id="KW-1185">Reference proteome</keyword>
<accession>A0A109RNC3</accession>
<evidence type="ECO:0000313" key="2">
    <source>
        <dbReference type="Proteomes" id="UP000059672"/>
    </source>
</evidence>
<reference evidence="1 2" key="2">
    <citation type="journal article" date="2016" name="Int. J. Syst. Evol. Microbiol.">
        <title>Lutibacter profundi sp. nov., isolated from a deep-sea hydrothermal system on the Arctic Mid-Ocean Ridge and emended description of the genus Lutibacter.</title>
        <authorList>
            <person name="Le Moine Bauer S."/>
            <person name="Roalkvam I."/>
            <person name="Steen I.H."/>
            <person name="Dahle H."/>
        </authorList>
    </citation>
    <scope>NUCLEOTIDE SEQUENCE [LARGE SCALE GENOMIC DNA]</scope>
    <source>
        <strain evidence="1 2">LP1</strain>
    </source>
</reference>
<sequence length="228" mass="26886">MNLINKKTLEFLYKLKKNNNRDWFNKHKAVFIAEQDKVNVFYAALNEKLNTHDAIEKLKVFRIYRDVRFSKDKTPYKTHFGGHFVRATSRLRGGYYLQISPRESFLAGGFWAPNKEDLFRIRKEFEMDATEIREIIEDTTFVTHFGELKGNALKTAPRGFDKEHPDMDLIKMKQFIVTHKFTDEEVLSADFLEKVNNYFIAMRPFFNYMSEILTTDLNGVSTIDKEAI</sequence>
<reference evidence="2" key="1">
    <citation type="submission" date="2015-12" db="EMBL/GenBank/DDBJ databases">
        <title>Complete genome sequence of Lutibacter profundus strain LP1.</title>
        <authorList>
            <person name="Wissuwa J."/>
            <person name="Le Moine Bauer S."/>
            <person name="Stokke R."/>
            <person name="Dahle H."/>
            <person name="Steen I.H."/>
        </authorList>
    </citation>
    <scope>NUCLEOTIDE SEQUENCE [LARGE SCALE GENOMIC DNA]</scope>
    <source>
        <strain evidence="2">LP1</strain>
    </source>
</reference>
<dbReference type="Proteomes" id="UP000059672">
    <property type="component" value="Chromosome"/>
</dbReference>
<name>A0A109RNC3_9FLAO</name>
<organism evidence="1 2">
    <name type="scientific">Lutibacter profundi</name>
    <dbReference type="NCBI Taxonomy" id="1622118"/>
    <lineage>
        <taxon>Bacteria</taxon>
        <taxon>Pseudomonadati</taxon>
        <taxon>Bacteroidota</taxon>
        <taxon>Flavobacteriia</taxon>
        <taxon>Flavobacteriales</taxon>
        <taxon>Flavobacteriaceae</taxon>
        <taxon>Lutibacter</taxon>
    </lineage>
</organism>
<dbReference type="PIRSF" id="PIRSF028451">
    <property type="entry name" value="UCP028451"/>
    <property type="match status" value="1"/>
</dbReference>
<dbReference type="PANTHER" id="PTHR36452:SF1">
    <property type="entry name" value="DUF2461 DOMAIN-CONTAINING PROTEIN"/>
    <property type="match status" value="1"/>
</dbReference>
<dbReference type="OrthoDB" id="9794241at2"/>
<dbReference type="KEGG" id="lut:Lupro_02440"/>
<evidence type="ECO:0000313" key="1">
    <source>
        <dbReference type="EMBL" id="AMC10177.1"/>
    </source>
</evidence>
<dbReference type="PANTHER" id="PTHR36452">
    <property type="entry name" value="CHROMOSOME 12, WHOLE GENOME SHOTGUN SEQUENCE"/>
    <property type="match status" value="1"/>
</dbReference>
<dbReference type="Pfam" id="PF09365">
    <property type="entry name" value="DUF2461"/>
    <property type="match status" value="1"/>
</dbReference>
<protein>
    <recommendedName>
        <fullName evidence="3">TIGR02453 family protein</fullName>
    </recommendedName>
</protein>
<dbReference type="PATRIC" id="fig|1622118.3.peg.502"/>
<dbReference type="AlphaFoldDB" id="A0A109RNC3"/>
<dbReference type="NCBIfam" id="TIGR02453">
    <property type="entry name" value="TIGR02453 family protein"/>
    <property type="match status" value="1"/>
</dbReference>
<dbReference type="InterPro" id="IPR012808">
    <property type="entry name" value="CHP02453"/>
</dbReference>
<proteinExistence type="predicted"/>